<protein>
    <submittedName>
        <fullName evidence="1">Uncharacterized protein</fullName>
    </submittedName>
</protein>
<evidence type="ECO:0000313" key="1">
    <source>
        <dbReference type="EMBL" id="GFX89684.1"/>
    </source>
</evidence>
<reference evidence="1" key="1">
    <citation type="submission" date="2020-08" db="EMBL/GenBank/DDBJ databases">
        <title>Multicomponent nature underlies the extraordinary mechanical properties of spider dragline silk.</title>
        <authorList>
            <person name="Kono N."/>
            <person name="Nakamura H."/>
            <person name="Mori M."/>
            <person name="Yoshida Y."/>
            <person name="Ohtoshi R."/>
            <person name="Malay A.D."/>
            <person name="Moran D.A.P."/>
            <person name="Tomita M."/>
            <person name="Numata K."/>
            <person name="Arakawa K."/>
        </authorList>
    </citation>
    <scope>NUCLEOTIDE SEQUENCE</scope>
</reference>
<gene>
    <name evidence="1" type="ORF">TNCV_3711161</name>
</gene>
<proteinExistence type="predicted"/>
<organism evidence="1 2">
    <name type="scientific">Trichonephila clavipes</name>
    <name type="common">Golden silk orbweaver</name>
    <name type="synonym">Nephila clavipes</name>
    <dbReference type="NCBI Taxonomy" id="2585209"/>
    <lineage>
        <taxon>Eukaryota</taxon>
        <taxon>Metazoa</taxon>
        <taxon>Ecdysozoa</taxon>
        <taxon>Arthropoda</taxon>
        <taxon>Chelicerata</taxon>
        <taxon>Arachnida</taxon>
        <taxon>Araneae</taxon>
        <taxon>Araneomorphae</taxon>
        <taxon>Entelegynae</taxon>
        <taxon>Araneoidea</taxon>
        <taxon>Nephilidae</taxon>
        <taxon>Trichonephila</taxon>
    </lineage>
</organism>
<accession>A0A8X6V1G3</accession>
<comment type="caution">
    <text evidence="1">The sequence shown here is derived from an EMBL/GenBank/DDBJ whole genome shotgun (WGS) entry which is preliminary data.</text>
</comment>
<dbReference type="EMBL" id="BMAU01021076">
    <property type="protein sequence ID" value="GFX89684.1"/>
    <property type="molecule type" value="Genomic_DNA"/>
</dbReference>
<evidence type="ECO:0000313" key="2">
    <source>
        <dbReference type="Proteomes" id="UP000887159"/>
    </source>
</evidence>
<dbReference type="AlphaFoldDB" id="A0A8X6V1G3"/>
<sequence>MVSASCFLTTGAKFKPRAGQGELNLSSLQWVDNGVPSLLRNLTLNSRQTDHLIGTSANAPQDPRSRLLSWALVFMGCCAMRYLYQKVFSCKLLEKTNNLAELLLTFE</sequence>
<dbReference type="Proteomes" id="UP000887159">
    <property type="component" value="Unassembled WGS sequence"/>
</dbReference>
<keyword evidence="2" id="KW-1185">Reference proteome</keyword>
<name>A0A8X6V1G3_TRICX</name>